<dbReference type="SUPFAM" id="SSF57850">
    <property type="entry name" value="RING/U-box"/>
    <property type="match status" value="1"/>
</dbReference>
<keyword evidence="6" id="KW-0479">Metal-binding</keyword>
<comment type="similarity">
    <text evidence="3">Belongs to the metallo-dependent hydrolases superfamily. Adenosine and AMP deaminases family.</text>
</comment>
<dbReference type="GO" id="GO:0006154">
    <property type="term" value="P:adenosine catabolic process"/>
    <property type="evidence" value="ECO:0007669"/>
    <property type="project" value="TreeGrafter"/>
</dbReference>
<organism evidence="17 18">
    <name type="scientific">Effrenium voratum</name>
    <dbReference type="NCBI Taxonomy" id="2562239"/>
    <lineage>
        <taxon>Eukaryota</taxon>
        <taxon>Sar</taxon>
        <taxon>Alveolata</taxon>
        <taxon>Dinophyceae</taxon>
        <taxon>Suessiales</taxon>
        <taxon>Symbiodiniaceae</taxon>
        <taxon>Effrenium</taxon>
    </lineage>
</organism>
<evidence type="ECO:0000256" key="2">
    <source>
        <dbReference type="ARBA" id="ARBA00005058"/>
    </source>
</evidence>
<feature type="domain" description="RING-type" evidence="16">
    <location>
        <begin position="329"/>
        <end position="387"/>
    </location>
</feature>
<dbReference type="PROSITE" id="PS00518">
    <property type="entry name" value="ZF_RING_1"/>
    <property type="match status" value="1"/>
</dbReference>
<dbReference type="InterPro" id="IPR001452">
    <property type="entry name" value="SH3_domain"/>
</dbReference>
<dbReference type="PROSITE" id="PS50089">
    <property type="entry name" value="ZF_RING_2"/>
    <property type="match status" value="1"/>
</dbReference>
<gene>
    <name evidence="17" type="ORF">EVOR1521_LOCUS6207</name>
</gene>
<dbReference type="InterPro" id="IPR007207">
    <property type="entry name" value="Not_N"/>
</dbReference>
<proteinExistence type="inferred from homology"/>
<dbReference type="InterPro" id="IPR006330">
    <property type="entry name" value="Ado/ade_deaminase"/>
</dbReference>
<evidence type="ECO:0000256" key="13">
    <source>
        <dbReference type="ARBA" id="ARBA00048787"/>
    </source>
</evidence>
<reference evidence="17" key="1">
    <citation type="submission" date="2023-08" db="EMBL/GenBank/DDBJ databases">
        <authorList>
            <person name="Chen Y."/>
            <person name="Shah S."/>
            <person name="Dougan E. K."/>
            <person name="Thang M."/>
            <person name="Chan C."/>
        </authorList>
    </citation>
    <scope>NUCLEOTIDE SEQUENCE</scope>
</reference>
<evidence type="ECO:0000256" key="1">
    <source>
        <dbReference type="ARBA" id="ARBA00001947"/>
    </source>
</evidence>
<evidence type="ECO:0000313" key="18">
    <source>
        <dbReference type="Proteomes" id="UP001178507"/>
    </source>
</evidence>
<dbReference type="Proteomes" id="UP001178507">
    <property type="component" value="Unassembled WGS sequence"/>
</dbReference>
<keyword evidence="11" id="KW-0832">Ubl conjugation</keyword>
<dbReference type="AlphaFoldDB" id="A0AA36MLV7"/>
<keyword evidence="8 14" id="KW-0863">Zinc-finger</keyword>
<evidence type="ECO:0000256" key="10">
    <source>
        <dbReference type="ARBA" id="ARBA00022833"/>
    </source>
</evidence>
<dbReference type="GO" id="GO:0009117">
    <property type="term" value="P:nucleotide metabolic process"/>
    <property type="evidence" value="ECO:0007669"/>
    <property type="project" value="UniProtKB-KW"/>
</dbReference>
<feature type="region of interest" description="Disordered" evidence="15">
    <location>
        <begin position="461"/>
        <end position="610"/>
    </location>
</feature>
<feature type="region of interest" description="Disordered" evidence="15">
    <location>
        <begin position="239"/>
        <end position="283"/>
    </location>
</feature>
<dbReference type="InterPro" id="IPR001841">
    <property type="entry name" value="Znf_RING"/>
</dbReference>
<dbReference type="GO" id="GO:0005634">
    <property type="term" value="C:nucleus"/>
    <property type="evidence" value="ECO:0007669"/>
    <property type="project" value="InterPro"/>
</dbReference>
<dbReference type="SUPFAM" id="SSF50044">
    <property type="entry name" value="SH3-domain"/>
    <property type="match status" value="2"/>
</dbReference>
<feature type="compositionally biased region" description="Basic and acidic residues" evidence="15">
    <location>
        <begin position="239"/>
        <end position="266"/>
    </location>
</feature>
<evidence type="ECO:0000256" key="9">
    <source>
        <dbReference type="ARBA" id="ARBA00022801"/>
    </source>
</evidence>
<comment type="caution">
    <text evidence="17">The sequence shown here is derived from an EMBL/GenBank/DDBJ whole genome shotgun (WGS) entry which is preliminary data.</text>
</comment>
<comment type="catalytic activity">
    <reaction evidence="13">
        <text>N(6)-methyl-AMP + H2O + H(+) = IMP + methylamine</text>
        <dbReference type="Rhea" id="RHEA:16001"/>
        <dbReference type="ChEBI" id="CHEBI:15377"/>
        <dbReference type="ChEBI" id="CHEBI:15378"/>
        <dbReference type="ChEBI" id="CHEBI:58053"/>
        <dbReference type="ChEBI" id="CHEBI:59338"/>
        <dbReference type="ChEBI" id="CHEBI:144842"/>
    </reaction>
    <physiologicalReaction direction="left-to-right" evidence="13">
        <dbReference type="Rhea" id="RHEA:16002"/>
    </physiologicalReaction>
</comment>
<evidence type="ECO:0000256" key="11">
    <source>
        <dbReference type="ARBA" id="ARBA00022843"/>
    </source>
</evidence>
<dbReference type="Gene3D" id="3.30.40.10">
    <property type="entry name" value="Zinc/RING finger domain, C3HC4 (zinc finger)"/>
    <property type="match status" value="1"/>
</dbReference>
<keyword evidence="10" id="KW-0862">Zinc</keyword>
<feature type="compositionally biased region" description="Pro residues" evidence="15">
    <location>
        <begin position="541"/>
        <end position="578"/>
    </location>
</feature>
<evidence type="ECO:0000313" key="17">
    <source>
        <dbReference type="EMBL" id="CAJ1377399.1"/>
    </source>
</evidence>
<name>A0AA36MLV7_9DINO</name>
<evidence type="ECO:0000256" key="8">
    <source>
        <dbReference type="ARBA" id="ARBA00022771"/>
    </source>
</evidence>
<evidence type="ECO:0000256" key="5">
    <source>
        <dbReference type="ARBA" id="ARBA00022443"/>
    </source>
</evidence>
<evidence type="ECO:0000256" key="12">
    <source>
        <dbReference type="ARBA" id="ARBA00023080"/>
    </source>
</evidence>
<accession>A0AA36MLV7</accession>
<dbReference type="InterPro" id="IPR001365">
    <property type="entry name" value="A_deaminase_dom"/>
</dbReference>
<dbReference type="GO" id="GO:0004000">
    <property type="term" value="F:adenosine deaminase activity"/>
    <property type="evidence" value="ECO:0007669"/>
    <property type="project" value="TreeGrafter"/>
</dbReference>
<evidence type="ECO:0000256" key="7">
    <source>
        <dbReference type="ARBA" id="ARBA00022726"/>
    </source>
</evidence>
<sequence>MAAPAARKLAKDIEVVLKKGAEGVEEFAELWDEIISAQGSQKERLGEELKKCINKLQRLRSQMREWLGSSQVPSNLKDKLEEGRKRIESDMARFKDFEREFKTKAFSCTGLAKTDELDLEEAEKLKYQDWLAQTIHALKDQLDHFEADTEMLQSKKSLSSNESSRLQRLRTAQESSRWHIKKLEQLLRAVNNDAVDISDLAVVRDSVDLYVDAGEDSELAHDDQLYDMFDLTEFEEKATPIVRRDSDPKDDAAGSREESHKKTKEKEKKKKEEKKEKAKNDKKVISKAGAMVKTITEHTGNTVELKPAEMSETKVQEDQLLTEREEFICKICQTHVVSCGPKLTSCSHLFCGDCIAEWFNQHPDTQTWAQRAKSAGPDRCVPCPVCKKKLNENQDLCPVCPSGEGENVLLWRMISGLKVICQNNPKLRTDGHCDWIGEYGTFQKHFESCKNVPLEAPVEAKVTEKPTPVPTKQAKAAPTPKQTPKAKTPAPAPTVPAHAVAAPSLPAAPTAPPQVPADQAVRAQPQPTAPPAPAAAAPAAPAAPAPAPAPFVPQPVPAPAVPMPAPAQPAPTTQPQPQPEVRKRPEEVNPDRDARDEGYRGHAVGNFEATGPTMVPVRLGELVEILETHPTGWSFAKNITTNSHPGWVPSWIVPEAPTPTVATAVPAPVLAPVLAPAPKVTVEVQVQPPERQEWSARDREREAQRQEAQLMRALQAFTSGSDSQMSLNASDVVQIVERHSSGWTFGRKLISGFVLGVAKTGEMEHLHKFWPEKQPLESVRALPKVELHAHLSGSITQQKLSELLERKGKGSFTAFDCRADLANALEKCFDYFAKVASVVTDLETLKESTLHVLETFAAERCIYLELRTSPKQFKVVDGGDECFTTKMQYLQTVRDAIQEFHSEALAKFGFVMEVKVLLSLDRGKVTCKESALAQIDDVLHLCKEHADLVVGIDVCGNPSKPSVTPYLLPALLERKAAFRNLPITFHTAEIQDDEESQLIIDSMVDLNIRRLGHVTFLPDSLRKRIIGGIFEEGGVGIELCPTSNMITKEINSLTDHHFLDWWRQSQKVLLSINTDDVGLFSCDLSSEVYDLAQAFCLSRDDLIDIQRQAIQSAFHPDKERLRDIFEKMMLPSEAGENGKRQKLA</sequence>
<protein>
    <recommendedName>
        <fullName evidence="16">RING-type domain-containing protein</fullName>
    </recommendedName>
</protein>
<dbReference type="PANTHER" id="PTHR11409:SF42">
    <property type="entry name" value="ADENOSINE DEAMINASE-LIKE PROTEIN"/>
    <property type="match status" value="1"/>
</dbReference>
<feature type="compositionally biased region" description="Basic and acidic residues" evidence="15">
    <location>
        <begin position="273"/>
        <end position="283"/>
    </location>
</feature>
<keyword evidence="12" id="KW-0546">Nucleotide metabolism</keyword>
<dbReference type="EMBL" id="CAUJNA010000459">
    <property type="protein sequence ID" value="CAJ1377399.1"/>
    <property type="molecule type" value="Genomic_DNA"/>
</dbReference>
<keyword evidence="5" id="KW-0728">SH3 domain</keyword>
<dbReference type="Pfam" id="PF00962">
    <property type="entry name" value="A_deaminase"/>
    <property type="match status" value="1"/>
</dbReference>
<comment type="pathway">
    <text evidence="2">Purine metabolism; purine nucleoside salvage.</text>
</comment>
<evidence type="ECO:0000256" key="4">
    <source>
        <dbReference type="ARBA" id="ARBA00008649"/>
    </source>
</evidence>
<dbReference type="GO" id="GO:0006355">
    <property type="term" value="P:regulation of DNA-templated transcription"/>
    <property type="evidence" value="ECO:0007669"/>
    <property type="project" value="InterPro"/>
</dbReference>
<dbReference type="InterPro" id="IPR036028">
    <property type="entry name" value="SH3-like_dom_sf"/>
</dbReference>
<dbReference type="PANTHER" id="PTHR11409">
    <property type="entry name" value="ADENOSINE DEAMINASE"/>
    <property type="match status" value="1"/>
</dbReference>
<evidence type="ECO:0000256" key="14">
    <source>
        <dbReference type="PROSITE-ProRule" id="PRU00175"/>
    </source>
</evidence>
<dbReference type="GO" id="GO:0008270">
    <property type="term" value="F:zinc ion binding"/>
    <property type="evidence" value="ECO:0007669"/>
    <property type="project" value="UniProtKB-KW"/>
</dbReference>
<dbReference type="Pfam" id="PF04065">
    <property type="entry name" value="Not3"/>
    <property type="match status" value="1"/>
</dbReference>
<comment type="similarity">
    <text evidence="4">Belongs to the SH3RF family.</text>
</comment>
<dbReference type="SMART" id="SM00326">
    <property type="entry name" value="SH3"/>
    <property type="match status" value="2"/>
</dbReference>
<evidence type="ECO:0000259" key="16">
    <source>
        <dbReference type="PROSITE" id="PS50089"/>
    </source>
</evidence>
<comment type="cofactor">
    <cofactor evidence="1">
        <name>Zn(2+)</name>
        <dbReference type="ChEBI" id="CHEBI:29105"/>
    </cofactor>
</comment>
<dbReference type="InterPro" id="IPR032466">
    <property type="entry name" value="Metal_Hydrolase"/>
</dbReference>
<dbReference type="SMART" id="SM00184">
    <property type="entry name" value="RING"/>
    <property type="match status" value="1"/>
</dbReference>
<keyword evidence="9" id="KW-0378">Hydrolase</keyword>
<evidence type="ECO:0000256" key="6">
    <source>
        <dbReference type="ARBA" id="ARBA00022723"/>
    </source>
</evidence>
<dbReference type="SUPFAM" id="SSF51556">
    <property type="entry name" value="Metallo-dependent hydrolases"/>
    <property type="match status" value="1"/>
</dbReference>
<dbReference type="Gene3D" id="2.30.30.40">
    <property type="entry name" value="SH3 Domains"/>
    <property type="match status" value="2"/>
</dbReference>
<feature type="compositionally biased region" description="Basic and acidic residues" evidence="15">
    <location>
        <begin position="580"/>
        <end position="600"/>
    </location>
</feature>
<evidence type="ECO:0000256" key="3">
    <source>
        <dbReference type="ARBA" id="ARBA00006676"/>
    </source>
</evidence>
<keyword evidence="7" id="KW-0660">Purine salvage</keyword>
<dbReference type="InterPro" id="IPR013083">
    <property type="entry name" value="Znf_RING/FYVE/PHD"/>
</dbReference>
<dbReference type="GO" id="GO:0006166">
    <property type="term" value="P:purine ribonucleoside salvage"/>
    <property type="evidence" value="ECO:0007669"/>
    <property type="project" value="UniProtKB-KW"/>
</dbReference>
<feature type="compositionally biased region" description="Low complexity" evidence="15">
    <location>
        <begin position="516"/>
        <end position="526"/>
    </location>
</feature>
<keyword evidence="18" id="KW-1185">Reference proteome</keyword>
<dbReference type="InterPro" id="IPR017907">
    <property type="entry name" value="Znf_RING_CS"/>
</dbReference>
<evidence type="ECO:0000256" key="15">
    <source>
        <dbReference type="SAM" id="MobiDB-lite"/>
    </source>
</evidence>
<feature type="compositionally biased region" description="Low complexity" evidence="15">
    <location>
        <begin position="470"/>
        <end position="508"/>
    </location>
</feature>
<dbReference type="Gene3D" id="3.20.20.140">
    <property type="entry name" value="Metal-dependent hydrolases"/>
    <property type="match status" value="1"/>
</dbReference>
<dbReference type="GO" id="GO:0046103">
    <property type="term" value="P:inosine biosynthetic process"/>
    <property type="evidence" value="ECO:0007669"/>
    <property type="project" value="TreeGrafter"/>
</dbReference>